<dbReference type="PROSITE" id="PS51063">
    <property type="entry name" value="HTH_CRP_2"/>
    <property type="match status" value="1"/>
</dbReference>
<keyword evidence="2" id="KW-0238">DNA-binding</keyword>
<evidence type="ECO:0000256" key="1">
    <source>
        <dbReference type="ARBA" id="ARBA00023015"/>
    </source>
</evidence>
<dbReference type="Pfam" id="PF13545">
    <property type="entry name" value="HTH_Crp_2"/>
    <property type="match status" value="1"/>
</dbReference>
<dbReference type="EMBL" id="FNAT01000001">
    <property type="protein sequence ID" value="SDE03023.1"/>
    <property type="molecule type" value="Genomic_DNA"/>
</dbReference>
<evidence type="ECO:0000259" key="5">
    <source>
        <dbReference type="PROSITE" id="PS51063"/>
    </source>
</evidence>
<keyword evidence="6" id="KW-0808">Transferase</keyword>
<dbReference type="InterPro" id="IPR036388">
    <property type="entry name" value="WH-like_DNA-bd_sf"/>
</dbReference>
<feature type="domain" description="Cyclic nucleotide-binding" evidence="4">
    <location>
        <begin position="15"/>
        <end position="118"/>
    </location>
</feature>
<keyword evidence="1" id="KW-0805">Transcription regulation</keyword>
<evidence type="ECO:0000256" key="3">
    <source>
        <dbReference type="ARBA" id="ARBA00023163"/>
    </source>
</evidence>
<evidence type="ECO:0000256" key="2">
    <source>
        <dbReference type="ARBA" id="ARBA00023125"/>
    </source>
</evidence>
<dbReference type="InterPro" id="IPR036390">
    <property type="entry name" value="WH_DNA-bd_sf"/>
</dbReference>
<dbReference type="InterPro" id="IPR000595">
    <property type="entry name" value="cNMP-bd_dom"/>
</dbReference>
<dbReference type="GO" id="GO:0016301">
    <property type="term" value="F:kinase activity"/>
    <property type="evidence" value="ECO:0007669"/>
    <property type="project" value="UniProtKB-KW"/>
</dbReference>
<keyword evidence="6" id="KW-0418">Kinase</keyword>
<evidence type="ECO:0000313" key="6">
    <source>
        <dbReference type="EMBL" id="SDE03023.1"/>
    </source>
</evidence>
<protein>
    <submittedName>
        <fullName evidence="6">cAMP-binding domain of CRP or a regulatory subunit of cAMP-dependent protein kinases</fullName>
    </submittedName>
</protein>
<name>A0A1G6ZKV2_9RHOB</name>
<organism evidence="6 7">
    <name type="scientific">Limimaricola pyoseonensis</name>
    <dbReference type="NCBI Taxonomy" id="521013"/>
    <lineage>
        <taxon>Bacteria</taxon>
        <taxon>Pseudomonadati</taxon>
        <taxon>Pseudomonadota</taxon>
        <taxon>Alphaproteobacteria</taxon>
        <taxon>Rhodobacterales</taxon>
        <taxon>Paracoccaceae</taxon>
        <taxon>Limimaricola</taxon>
    </lineage>
</organism>
<evidence type="ECO:0000259" key="4">
    <source>
        <dbReference type="PROSITE" id="PS50042"/>
    </source>
</evidence>
<dbReference type="InterPro" id="IPR014710">
    <property type="entry name" value="RmlC-like_jellyroll"/>
</dbReference>
<dbReference type="Gene3D" id="2.60.120.10">
    <property type="entry name" value="Jelly Rolls"/>
    <property type="match status" value="1"/>
</dbReference>
<gene>
    <name evidence="6" type="ORF">SAMN04488567_0572</name>
</gene>
<dbReference type="InterPro" id="IPR012318">
    <property type="entry name" value="HTH_CRP"/>
</dbReference>
<feature type="domain" description="HTH crp-type" evidence="5">
    <location>
        <begin position="149"/>
        <end position="224"/>
    </location>
</feature>
<dbReference type="Proteomes" id="UP000198922">
    <property type="component" value="Unassembled WGS sequence"/>
</dbReference>
<keyword evidence="7" id="KW-1185">Reference proteome</keyword>
<dbReference type="GO" id="GO:0003677">
    <property type="term" value="F:DNA binding"/>
    <property type="evidence" value="ECO:0007669"/>
    <property type="project" value="UniProtKB-KW"/>
</dbReference>
<reference evidence="7" key="1">
    <citation type="submission" date="2016-10" db="EMBL/GenBank/DDBJ databases">
        <authorList>
            <person name="Varghese N."/>
            <person name="Submissions S."/>
        </authorList>
    </citation>
    <scope>NUCLEOTIDE SEQUENCE [LARGE SCALE GENOMIC DNA]</scope>
    <source>
        <strain evidence="7">DSM 21424</strain>
    </source>
</reference>
<evidence type="ECO:0000313" key="7">
    <source>
        <dbReference type="Proteomes" id="UP000198922"/>
    </source>
</evidence>
<dbReference type="CDD" id="cd00038">
    <property type="entry name" value="CAP_ED"/>
    <property type="match status" value="1"/>
</dbReference>
<sequence>MPTRCLACPLRKKDMFAKLGREDVEAIQRFKAGEMQIEPGTAILLEGSNSPQLYTALSGLGLRYKTLPDGRRQVINLVFPGDFLGLQAGLMGKMRHSVEATTAMTLCVFDRAEFFRFFRSHTERAFDITWLAAVEEHFLGEALASLGQRSATSRMAWALLKIWHRMNGLGLCDASGRCPLPYRQQDLADALGLSLVHTNKTLAKLRERQLVSWSGGMLRLTDLRALTDLAGAEFESEIVRPLI</sequence>
<dbReference type="Gene3D" id="1.10.10.10">
    <property type="entry name" value="Winged helix-like DNA-binding domain superfamily/Winged helix DNA-binding domain"/>
    <property type="match status" value="1"/>
</dbReference>
<dbReference type="SUPFAM" id="SSF51206">
    <property type="entry name" value="cAMP-binding domain-like"/>
    <property type="match status" value="1"/>
</dbReference>
<dbReference type="OrthoDB" id="7584044at2"/>
<dbReference type="SUPFAM" id="SSF46785">
    <property type="entry name" value="Winged helix' DNA-binding domain"/>
    <property type="match status" value="1"/>
</dbReference>
<proteinExistence type="predicted"/>
<dbReference type="Pfam" id="PF00027">
    <property type="entry name" value="cNMP_binding"/>
    <property type="match status" value="1"/>
</dbReference>
<accession>A0A1G6ZKV2</accession>
<dbReference type="GO" id="GO:0006355">
    <property type="term" value="P:regulation of DNA-templated transcription"/>
    <property type="evidence" value="ECO:0007669"/>
    <property type="project" value="InterPro"/>
</dbReference>
<dbReference type="InterPro" id="IPR018490">
    <property type="entry name" value="cNMP-bd_dom_sf"/>
</dbReference>
<dbReference type="AlphaFoldDB" id="A0A1G6ZKV2"/>
<dbReference type="STRING" id="521013.SAMN04488567_0572"/>
<dbReference type="RefSeq" id="WP_090109178.1">
    <property type="nucleotide sequence ID" value="NZ_FNAT01000001.1"/>
</dbReference>
<keyword evidence="3" id="KW-0804">Transcription</keyword>
<dbReference type="PROSITE" id="PS50042">
    <property type="entry name" value="CNMP_BINDING_3"/>
    <property type="match status" value="1"/>
</dbReference>
<dbReference type="SMART" id="SM00419">
    <property type="entry name" value="HTH_CRP"/>
    <property type="match status" value="1"/>
</dbReference>